<keyword evidence="5 6" id="KW-0472">Membrane</keyword>
<evidence type="ECO:0000313" key="8">
    <source>
        <dbReference type="Proteomes" id="UP001549031"/>
    </source>
</evidence>
<dbReference type="RefSeq" id="WP_376742032.1">
    <property type="nucleotide sequence ID" value="NZ_JALJRA010000001.1"/>
</dbReference>
<evidence type="ECO:0000256" key="6">
    <source>
        <dbReference type="RuleBase" id="RU363076"/>
    </source>
</evidence>
<evidence type="ECO:0000256" key="4">
    <source>
        <dbReference type="ARBA" id="ARBA00022989"/>
    </source>
</evidence>
<dbReference type="InterPro" id="IPR045214">
    <property type="entry name" value="Surf1/Surf4"/>
</dbReference>
<comment type="similarity">
    <text evidence="2 6">Belongs to the SURF1 family.</text>
</comment>
<feature type="transmembrane region" description="Helical" evidence="6">
    <location>
        <begin position="233"/>
        <end position="251"/>
    </location>
</feature>
<dbReference type="Pfam" id="PF02104">
    <property type="entry name" value="SURF1"/>
    <property type="match status" value="1"/>
</dbReference>
<evidence type="ECO:0000313" key="7">
    <source>
        <dbReference type="EMBL" id="MET3584204.1"/>
    </source>
</evidence>
<keyword evidence="8" id="KW-1185">Reference proteome</keyword>
<gene>
    <name evidence="7" type="ORF">ABID21_000296</name>
</gene>
<dbReference type="PANTHER" id="PTHR23427">
    <property type="entry name" value="SURFEIT LOCUS PROTEIN"/>
    <property type="match status" value="1"/>
</dbReference>
<dbReference type="EMBL" id="JBEPLJ010000001">
    <property type="protein sequence ID" value="MET3584204.1"/>
    <property type="molecule type" value="Genomic_DNA"/>
</dbReference>
<dbReference type="PROSITE" id="PS50895">
    <property type="entry name" value="SURF1"/>
    <property type="match status" value="1"/>
</dbReference>
<keyword evidence="4 6" id="KW-1133">Transmembrane helix</keyword>
<comment type="caution">
    <text evidence="7">The sequence shown here is derived from an EMBL/GenBank/DDBJ whole genome shotgun (WGS) entry which is preliminary data.</text>
</comment>
<dbReference type="CDD" id="cd06662">
    <property type="entry name" value="SURF1"/>
    <property type="match status" value="1"/>
</dbReference>
<reference evidence="7 8" key="1">
    <citation type="submission" date="2024-06" db="EMBL/GenBank/DDBJ databases">
        <title>Genomic Encyclopedia of Type Strains, Phase IV (KMG-IV): sequencing the most valuable type-strain genomes for metagenomic binning, comparative biology and taxonomic classification.</title>
        <authorList>
            <person name="Goeker M."/>
        </authorList>
    </citation>
    <scope>NUCLEOTIDE SEQUENCE [LARGE SCALE GENOMIC DNA]</scope>
    <source>
        <strain evidence="7 8">DSM 105042</strain>
    </source>
</reference>
<evidence type="ECO:0000256" key="3">
    <source>
        <dbReference type="ARBA" id="ARBA00022692"/>
    </source>
</evidence>
<keyword evidence="3 6" id="KW-0812">Transmembrane</keyword>
<dbReference type="Proteomes" id="UP001549031">
    <property type="component" value="Unassembled WGS sequence"/>
</dbReference>
<comment type="subcellular location">
    <subcellularLocation>
        <location evidence="6">Cell membrane</location>
        <topology evidence="6">Multi-pass membrane protein</topology>
    </subcellularLocation>
    <subcellularLocation>
        <location evidence="1">Membrane</location>
    </subcellularLocation>
</comment>
<accession>A0ABV2H102</accession>
<keyword evidence="6" id="KW-1003">Cell membrane</keyword>
<protein>
    <recommendedName>
        <fullName evidence="6">SURF1-like protein</fullName>
    </recommendedName>
</protein>
<name>A0ABV2H102_9HYPH</name>
<evidence type="ECO:0000256" key="1">
    <source>
        <dbReference type="ARBA" id="ARBA00004370"/>
    </source>
</evidence>
<evidence type="ECO:0000256" key="2">
    <source>
        <dbReference type="ARBA" id="ARBA00007165"/>
    </source>
</evidence>
<proteinExistence type="inferred from homology"/>
<feature type="transmembrane region" description="Helical" evidence="6">
    <location>
        <begin position="22"/>
        <end position="42"/>
    </location>
</feature>
<dbReference type="PANTHER" id="PTHR23427:SF2">
    <property type="entry name" value="SURFEIT LOCUS PROTEIN 1"/>
    <property type="match status" value="1"/>
</dbReference>
<dbReference type="InterPro" id="IPR002994">
    <property type="entry name" value="Surf1/Shy1"/>
</dbReference>
<evidence type="ECO:0000256" key="5">
    <source>
        <dbReference type="ARBA" id="ARBA00023136"/>
    </source>
</evidence>
<sequence>MTNKTEALGEGYNAPPMSRTRVIVTAVAVVAAMAILLSLGTWQVQRLHWKEQLLADMAERQHGEPVDAVAIAAMVARGDDIEYRRVQVTGTFDHQRERHFFATHEGRTGFYVYTPVTLEDGGVLFVNRGFIPYEMKDPALRVQGQVEGKVTLTGYARSRLDGKPSAIVPDNDPAKNIFYWKDLDAMTETASLGGGRVLPFFMDVDASQTNPGGWPQGGVTQFALPNNHLQYAVTWYGLAGALVVVVIGVLWRRRPGDRPQ</sequence>
<organism evidence="7 8">
    <name type="scientific">Pseudorhizobium tarimense</name>
    <dbReference type="NCBI Taxonomy" id="1079109"/>
    <lineage>
        <taxon>Bacteria</taxon>
        <taxon>Pseudomonadati</taxon>
        <taxon>Pseudomonadota</taxon>
        <taxon>Alphaproteobacteria</taxon>
        <taxon>Hyphomicrobiales</taxon>
        <taxon>Rhizobiaceae</taxon>
        <taxon>Rhizobium/Agrobacterium group</taxon>
        <taxon>Pseudorhizobium</taxon>
    </lineage>
</organism>